<accession>A0ABU8M1Y7</accession>
<feature type="region of interest" description="Disordered" evidence="1">
    <location>
        <begin position="82"/>
        <end position="107"/>
    </location>
</feature>
<comment type="caution">
    <text evidence="2">The sequence shown here is derived from an EMBL/GenBank/DDBJ whole genome shotgun (WGS) entry which is preliminary data.</text>
</comment>
<evidence type="ECO:0000313" key="2">
    <source>
        <dbReference type="EMBL" id="MEJ2860393.1"/>
    </source>
</evidence>
<name>A0ABU8M1Y7_9PSEU</name>
<proteinExistence type="predicted"/>
<evidence type="ECO:0000313" key="3">
    <source>
        <dbReference type="Proteomes" id="UP001369736"/>
    </source>
</evidence>
<reference evidence="2 3" key="1">
    <citation type="submission" date="2024-03" db="EMBL/GenBank/DDBJ databases">
        <title>Actinomycetospora sp. OC33-EN07, a novel actinomycete isolated from wild orchid (Aerides multiflora).</title>
        <authorList>
            <person name="Suriyachadkun C."/>
        </authorList>
    </citation>
    <scope>NUCLEOTIDE SEQUENCE [LARGE SCALE GENOMIC DNA]</scope>
    <source>
        <strain evidence="2 3">OC33-EN07</strain>
    </source>
</reference>
<sequence length="107" mass="11238">MSSDDTPVVAVRQATSALRAGTVTRDLDGQDLALLGIEARALVEQLVDVLQSVDRTTTDPRDPHTRDLGALRARLASALAPVDVAAGDPRDGVAEEPVPAYPGRPDD</sequence>
<keyword evidence="3" id="KW-1185">Reference proteome</keyword>
<protein>
    <submittedName>
        <fullName evidence="2">Uncharacterized protein</fullName>
    </submittedName>
</protein>
<gene>
    <name evidence="2" type="ORF">WCD58_04450</name>
</gene>
<organism evidence="2 3">
    <name type="scientific">Actinomycetospora flava</name>
    <dbReference type="NCBI Taxonomy" id="3129232"/>
    <lineage>
        <taxon>Bacteria</taxon>
        <taxon>Bacillati</taxon>
        <taxon>Actinomycetota</taxon>
        <taxon>Actinomycetes</taxon>
        <taxon>Pseudonocardiales</taxon>
        <taxon>Pseudonocardiaceae</taxon>
        <taxon>Actinomycetospora</taxon>
    </lineage>
</organism>
<dbReference type="RefSeq" id="WP_337699888.1">
    <property type="nucleotide sequence ID" value="NZ_JBBEGM010000001.1"/>
</dbReference>
<evidence type="ECO:0000256" key="1">
    <source>
        <dbReference type="SAM" id="MobiDB-lite"/>
    </source>
</evidence>
<dbReference type="EMBL" id="JBBEGM010000001">
    <property type="protein sequence ID" value="MEJ2860393.1"/>
    <property type="molecule type" value="Genomic_DNA"/>
</dbReference>
<dbReference type="Proteomes" id="UP001369736">
    <property type="component" value="Unassembled WGS sequence"/>
</dbReference>